<evidence type="ECO:0008006" key="3">
    <source>
        <dbReference type="Google" id="ProtNLM"/>
    </source>
</evidence>
<protein>
    <recommendedName>
        <fullName evidence="3">Restriction endonuclease type II NotI domain-containing protein</fullName>
    </recommendedName>
</protein>
<accession>A0ABX8X0F8</accession>
<name>A0ABX8X0F8_9CYAN</name>
<evidence type="ECO:0000313" key="2">
    <source>
        <dbReference type="Proteomes" id="UP000826540"/>
    </source>
</evidence>
<dbReference type="RefSeq" id="WP_220610124.1">
    <property type="nucleotide sequence ID" value="NZ_CP080598.1"/>
</dbReference>
<gene>
    <name evidence="1" type="ORF">K2F26_01750</name>
</gene>
<organism evidence="1 2">
    <name type="scientific">Sphaerospermopsis torques-reginae ITEP-024</name>
    <dbReference type="NCBI Taxonomy" id="984208"/>
    <lineage>
        <taxon>Bacteria</taxon>
        <taxon>Bacillati</taxon>
        <taxon>Cyanobacteriota</taxon>
        <taxon>Cyanophyceae</taxon>
        <taxon>Nostocales</taxon>
        <taxon>Aphanizomenonaceae</taxon>
        <taxon>Sphaerospermopsis</taxon>
        <taxon>Sphaerospermopsis torques-reginae</taxon>
    </lineage>
</organism>
<proteinExistence type="predicted"/>
<reference evidence="1 2" key="1">
    <citation type="journal article" date="2022" name="J. Am. Chem. Soc.">
        <title>Biosynthesis of Guanitoxin Enables Global Environmental Detection in Freshwater Cyanobacteria.</title>
        <authorList>
            <person name="Lima S.T."/>
            <person name="Fallon T.R."/>
            <person name="Cordoza J.L."/>
            <person name="Chekan J.R."/>
            <person name="Delbaje E."/>
            <person name="Hopiavuori A.R."/>
            <person name="Alvarenga D.O."/>
            <person name="Wood S.M."/>
            <person name="Luhavaya H."/>
            <person name="Baumgartner J.T."/>
            <person name="Dorr F.A."/>
            <person name="Etchegaray A."/>
            <person name="Pinto E."/>
            <person name="McKinnie S.M.K."/>
            <person name="Fiore M.F."/>
            <person name="Moore B.S."/>
        </authorList>
    </citation>
    <scope>NUCLEOTIDE SEQUENCE [LARGE SCALE GENOMIC DNA]</scope>
    <source>
        <strain evidence="1 2">ITEP-024</strain>
    </source>
</reference>
<dbReference type="EMBL" id="CP080598">
    <property type="protein sequence ID" value="QYX32181.1"/>
    <property type="molecule type" value="Genomic_DNA"/>
</dbReference>
<keyword evidence="2" id="KW-1185">Reference proteome</keyword>
<sequence>MPTIFELFGLPINDRSEEAEIIRKYRQCPFMGTDCDGGGNRYQTKIKLTEKEPLSNYFNSDVKEVIPGVCSIQSGNDIWVVCPRRLFAAKFDGDGLPIINHALQKYERDLLISAGLPTKTNIGVWSEVSLKHRVEDAEINYNFDYILAPLVETSLTSLLQQSDFLEANKDDLDYLIKATKKLGYFTEKTQNLADALILLPDISHFYILEVMTASTSGSDTENSTDIRSAFRNALLTSEHTSPGINKRQVWGRMVTQLFAKTALAHEWNGKTIWVIQDALLDNIELTTRLKTLNVPSNSQRNISLLTMKYLMGKDREKHMIFQDHIEGDAGINFEGNNTFTDILLPKLAPPKVELLKAILRRKIQAVFKL</sequence>
<dbReference type="Proteomes" id="UP000826540">
    <property type="component" value="Chromosome"/>
</dbReference>
<evidence type="ECO:0000313" key="1">
    <source>
        <dbReference type="EMBL" id="QYX32181.1"/>
    </source>
</evidence>